<evidence type="ECO:0000313" key="4">
    <source>
        <dbReference type="Proteomes" id="UP000176854"/>
    </source>
</evidence>
<feature type="region of interest" description="Disordered" evidence="1">
    <location>
        <begin position="202"/>
        <end position="244"/>
    </location>
</feature>
<dbReference type="Proteomes" id="UP000176854">
    <property type="component" value="Unassembled WGS sequence"/>
</dbReference>
<keyword evidence="2" id="KW-0812">Transmembrane</keyword>
<keyword evidence="2" id="KW-0472">Membrane</keyword>
<feature type="compositionally biased region" description="Polar residues" evidence="1">
    <location>
        <begin position="219"/>
        <end position="238"/>
    </location>
</feature>
<organism evidence="3 4">
    <name type="scientific">Candidatus Gottesmanbacteria bacterium RBG_16_43_7</name>
    <dbReference type="NCBI Taxonomy" id="1798373"/>
    <lineage>
        <taxon>Bacteria</taxon>
        <taxon>Candidatus Gottesmaniibacteriota</taxon>
    </lineage>
</organism>
<accession>A0A1F5ZBP6</accession>
<sequence length="244" mass="26298">MTKISQKIADYIKEKPLLVGLQAVIFTFGIIAANGYYARTRPVITTRAGIEELKSNVSIYPATVAAKVTETFTVSPLVSFMAKQPGFVELALTFNPEHLELIDIDNSQVDVYEWLGDADIVSVNDNGRVRLLYGAIPGAILPQNALQLAKLSFRVLKPMESAISVDTASSQIAFMTEDIAVIVAQSAQISSLPVTPVSLTPTEIMPEEENGPDADTRDSSLTPVNDQSATVSQVQSDIDISPAE</sequence>
<evidence type="ECO:0000313" key="3">
    <source>
        <dbReference type="EMBL" id="OGG09753.1"/>
    </source>
</evidence>
<proteinExistence type="predicted"/>
<comment type="caution">
    <text evidence="3">The sequence shown here is derived from an EMBL/GenBank/DDBJ whole genome shotgun (WGS) entry which is preliminary data.</text>
</comment>
<dbReference type="AlphaFoldDB" id="A0A1F5ZBP6"/>
<reference evidence="3 4" key="1">
    <citation type="journal article" date="2016" name="Nat. Commun.">
        <title>Thousands of microbial genomes shed light on interconnected biogeochemical processes in an aquifer system.</title>
        <authorList>
            <person name="Anantharaman K."/>
            <person name="Brown C.T."/>
            <person name="Hug L.A."/>
            <person name="Sharon I."/>
            <person name="Castelle C.J."/>
            <person name="Probst A.J."/>
            <person name="Thomas B.C."/>
            <person name="Singh A."/>
            <person name="Wilkins M.J."/>
            <person name="Karaoz U."/>
            <person name="Brodie E.L."/>
            <person name="Williams K.H."/>
            <person name="Hubbard S.S."/>
            <person name="Banfield J.F."/>
        </authorList>
    </citation>
    <scope>NUCLEOTIDE SEQUENCE [LARGE SCALE GENOMIC DNA]</scope>
</reference>
<name>A0A1F5ZBP6_9BACT</name>
<dbReference type="Gene3D" id="2.60.40.680">
    <property type="match status" value="1"/>
</dbReference>
<dbReference type="EMBL" id="MFJC01000015">
    <property type="protein sequence ID" value="OGG09753.1"/>
    <property type="molecule type" value="Genomic_DNA"/>
</dbReference>
<protein>
    <recommendedName>
        <fullName evidence="5">Cohesin domain-containing protein</fullName>
    </recommendedName>
</protein>
<dbReference type="CDD" id="cd08547">
    <property type="entry name" value="Type_II_cohesin"/>
    <property type="match status" value="1"/>
</dbReference>
<evidence type="ECO:0008006" key="5">
    <source>
        <dbReference type="Google" id="ProtNLM"/>
    </source>
</evidence>
<feature type="transmembrane region" description="Helical" evidence="2">
    <location>
        <begin position="16"/>
        <end position="37"/>
    </location>
</feature>
<evidence type="ECO:0000256" key="1">
    <source>
        <dbReference type="SAM" id="MobiDB-lite"/>
    </source>
</evidence>
<evidence type="ECO:0000256" key="2">
    <source>
        <dbReference type="SAM" id="Phobius"/>
    </source>
</evidence>
<gene>
    <name evidence="3" type="ORF">A2154_05345</name>
</gene>
<keyword evidence="2" id="KW-1133">Transmembrane helix</keyword>